<feature type="transmembrane region" description="Helical" evidence="8">
    <location>
        <begin position="65"/>
        <end position="90"/>
    </location>
</feature>
<feature type="region of interest" description="Disordered" evidence="7">
    <location>
        <begin position="282"/>
        <end position="383"/>
    </location>
</feature>
<protein>
    <recommendedName>
        <fullName evidence="11">Adipose-regulatory protein</fullName>
    </recommendedName>
</protein>
<evidence type="ECO:0000256" key="4">
    <source>
        <dbReference type="ARBA" id="ARBA00022989"/>
    </source>
</evidence>
<dbReference type="Pfam" id="PF06775">
    <property type="entry name" value="Seipin"/>
    <property type="match status" value="1"/>
</dbReference>
<keyword evidence="2 8" id="KW-0812">Transmembrane</keyword>
<evidence type="ECO:0008006" key="11">
    <source>
        <dbReference type="Google" id="ProtNLM"/>
    </source>
</evidence>
<feature type="transmembrane region" description="Helical" evidence="8">
    <location>
        <begin position="250"/>
        <end position="276"/>
    </location>
</feature>
<dbReference type="GO" id="GO:0006629">
    <property type="term" value="P:lipid metabolic process"/>
    <property type="evidence" value="ECO:0007669"/>
    <property type="project" value="UniProtKB-KW"/>
</dbReference>
<sequence>MRSLQISATGTDTDRLILGVSNLQVSLMDAQSAEREKSSSNSWSYLLLAPFDFLSQYLRQYTPNIVSLVVFLLFIPLIGTLSLSAGVIIWRNVAVGWQIPLYLQYGEGVQPYAHDLLTDLSSRQPYDIVLQLVVPSTDSNFALGNFMNSLTLSTINNKTLATARRPAIAIPPKSTFFASKPRLVTVEVPMLNSFIPGTTRVVVDVKIGRQDVWKGIGNGEGRELSVYSASLKGILAHKGIRGLVTRFPTIFSIICSITFFAILFSILAACLLPTILQSASKQAPNESQPPEDSEHKPPTLPLPDEPPYPEDFSDTETDASGEKEAKPSKSSRRRKRRSAKNKLTSAGSSVKSEFDPVILSSDSGRPTNPLRRRRSSKPSDIES</sequence>
<keyword evidence="10" id="KW-1185">Reference proteome</keyword>
<evidence type="ECO:0000256" key="2">
    <source>
        <dbReference type="ARBA" id="ARBA00022692"/>
    </source>
</evidence>
<keyword evidence="6 8" id="KW-0472">Membrane</keyword>
<comment type="caution">
    <text evidence="9">The sequence shown here is derived from an EMBL/GenBank/DDBJ whole genome shotgun (WGS) entry which is preliminary data.</text>
</comment>
<dbReference type="PANTHER" id="PTHR21212:SF0">
    <property type="entry name" value="SEIPIN"/>
    <property type="match status" value="1"/>
</dbReference>
<proteinExistence type="predicted"/>
<evidence type="ECO:0000256" key="1">
    <source>
        <dbReference type="ARBA" id="ARBA00004477"/>
    </source>
</evidence>
<dbReference type="AlphaFoldDB" id="A0AA38P046"/>
<organism evidence="9 10">
    <name type="scientific">Lentinula raphanica</name>
    <dbReference type="NCBI Taxonomy" id="153919"/>
    <lineage>
        <taxon>Eukaryota</taxon>
        <taxon>Fungi</taxon>
        <taxon>Dikarya</taxon>
        <taxon>Basidiomycota</taxon>
        <taxon>Agaricomycotina</taxon>
        <taxon>Agaricomycetes</taxon>
        <taxon>Agaricomycetidae</taxon>
        <taxon>Agaricales</taxon>
        <taxon>Marasmiineae</taxon>
        <taxon>Omphalotaceae</taxon>
        <taxon>Lentinula</taxon>
    </lineage>
</organism>
<feature type="compositionally biased region" description="Polar residues" evidence="7">
    <location>
        <begin position="341"/>
        <end position="351"/>
    </location>
</feature>
<gene>
    <name evidence="9" type="ORF">F5878DRAFT_569514</name>
</gene>
<dbReference type="GO" id="GO:0005789">
    <property type="term" value="C:endoplasmic reticulum membrane"/>
    <property type="evidence" value="ECO:0007669"/>
    <property type="project" value="UniProtKB-SubCell"/>
</dbReference>
<dbReference type="CDD" id="cd23995">
    <property type="entry name" value="Seipin_BSCL2_like"/>
    <property type="match status" value="1"/>
</dbReference>
<dbReference type="InterPro" id="IPR009617">
    <property type="entry name" value="Seipin"/>
</dbReference>
<feature type="compositionally biased region" description="Acidic residues" evidence="7">
    <location>
        <begin position="307"/>
        <end position="319"/>
    </location>
</feature>
<keyword evidence="5" id="KW-0443">Lipid metabolism</keyword>
<dbReference type="EMBL" id="MU806659">
    <property type="protein sequence ID" value="KAJ3833638.1"/>
    <property type="molecule type" value="Genomic_DNA"/>
</dbReference>
<dbReference type="GO" id="GO:0140042">
    <property type="term" value="P:lipid droplet formation"/>
    <property type="evidence" value="ECO:0007669"/>
    <property type="project" value="UniProtKB-ARBA"/>
</dbReference>
<name>A0AA38P046_9AGAR</name>
<evidence type="ECO:0000256" key="6">
    <source>
        <dbReference type="ARBA" id="ARBA00023136"/>
    </source>
</evidence>
<accession>A0AA38P046</accession>
<evidence type="ECO:0000256" key="8">
    <source>
        <dbReference type="SAM" id="Phobius"/>
    </source>
</evidence>
<evidence type="ECO:0000256" key="3">
    <source>
        <dbReference type="ARBA" id="ARBA00022824"/>
    </source>
</evidence>
<dbReference type="PANTHER" id="PTHR21212">
    <property type="entry name" value="BERNARDINELLI-SEIP CONGENITAL LIPODYSTROPHY 2 HOMOLOG BSCL2 PROTEIN"/>
    <property type="match status" value="1"/>
</dbReference>
<evidence type="ECO:0000256" key="7">
    <source>
        <dbReference type="SAM" id="MobiDB-lite"/>
    </source>
</evidence>
<dbReference type="Proteomes" id="UP001163846">
    <property type="component" value="Unassembled WGS sequence"/>
</dbReference>
<evidence type="ECO:0000313" key="10">
    <source>
        <dbReference type="Proteomes" id="UP001163846"/>
    </source>
</evidence>
<reference evidence="9" key="1">
    <citation type="submission" date="2022-08" db="EMBL/GenBank/DDBJ databases">
        <authorList>
            <consortium name="DOE Joint Genome Institute"/>
            <person name="Min B."/>
            <person name="Riley R."/>
            <person name="Sierra-Patev S."/>
            <person name="Naranjo-Ortiz M."/>
            <person name="Looney B."/>
            <person name="Konkel Z."/>
            <person name="Slot J.C."/>
            <person name="Sakamoto Y."/>
            <person name="Steenwyk J.L."/>
            <person name="Rokas A."/>
            <person name="Carro J."/>
            <person name="Camarero S."/>
            <person name="Ferreira P."/>
            <person name="Molpeceres G."/>
            <person name="Ruiz-Duenas F.J."/>
            <person name="Serrano A."/>
            <person name="Henrissat B."/>
            <person name="Drula E."/>
            <person name="Hughes K.W."/>
            <person name="Mata J.L."/>
            <person name="Ishikawa N.K."/>
            <person name="Vargas-Isla R."/>
            <person name="Ushijima S."/>
            <person name="Smith C.A."/>
            <person name="Ahrendt S."/>
            <person name="Andreopoulos W."/>
            <person name="He G."/>
            <person name="Labutti K."/>
            <person name="Lipzen A."/>
            <person name="Ng V."/>
            <person name="Sandor L."/>
            <person name="Barry K."/>
            <person name="Martinez A.T."/>
            <person name="Xiao Y."/>
            <person name="Gibbons J.G."/>
            <person name="Terashima K."/>
            <person name="Hibbett D.S."/>
            <person name="Grigoriev I.V."/>
        </authorList>
    </citation>
    <scope>NUCLEOTIDE SEQUENCE</scope>
    <source>
        <strain evidence="9">TFB9207</strain>
    </source>
</reference>
<keyword evidence="4 8" id="KW-1133">Transmembrane helix</keyword>
<keyword evidence="3" id="KW-0256">Endoplasmic reticulum</keyword>
<comment type="subcellular location">
    <subcellularLocation>
        <location evidence="1">Endoplasmic reticulum membrane</location>
        <topology evidence="1">Multi-pass membrane protein</topology>
    </subcellularLocation>
</comment>
<evidence type="ECO:0000256" key="5">
    <source>
        <dbReference type="ARBA" id="ARBA00023098"/>
    </source>
</evidence>
<evidence type="ECO:0000313" key="9">
    <source>
        <dbReference type="EMBL" id="KAJ3833638.1"/>
    </source>
</evidence>
<feature type="compositionally biased region" description="Basic residues" evidence="7">
    <location>
        <begin position="329"/>
        <end position="340"/>
    </location>
</feature>